<dbReference type="PANTHER" id="PTHR43580">
    <property type="entry name" value="OXIDOREDUCTASE GLYR1-RELATED"/>
    <property type="match status" value="1"/>
</dbReference>
<dbReference type="InterPro" id="IPR015815">
    <property type="entry name" value="HIBADH-related"/>
</dbReference>
<dbReference type="PIRSF" id="PIRSF000103">
    <property type="entry name" value="HIBADH"/>
    <property type="match status" value="1"/>
</dbReference>
<dbReference type="EMBL" id="LNQE01000817">
    <property type="protein sequence ID" value="KUG24792.1"/>
    <property type="molecule type" value="Genomic_DNA"/>
</dbReference>
<evidence type="ECO:0000313" key="5">
    <source>
        <dbReference type="EMBL" id="KUG24792.1"/>
    </source>
</evidence>
<name>A0A0W8FV35_9ZZZZ</name>
<keyword evidence="2" id="KW-0520">NAD</keyword>
<evidence type="ECO:0000259" key="3">
    <source>
        <dbReference type="Pfam" id="PF03446"/>
    </source>
</evidence>
<dbReference type="GO" id="GO:0008679">
    <property type="term" value="F:2-hydroxy-3-oxopropionate reductase activity"/>
    <property type="evidence" value="ECO:0007669"/>
    <property type="project" value="UniProtKB-EC"/>
</dbReference>
<dbReference type="GO" id="GO:0051287">
    <property type="term" value="F:NAD binding"/>
    <property type="evidence" value="ECO:0007669"/>
    <property type="project" value="InterPro"/>
</dbReference>
<dbReference type="SUPFAM" id="SSF51735">
    <property type="entry name" value="NAD(P)-binding Rossmann-fold domains"/>
    <property type="match status" value="1"/>
</dbReference>
<accession>A0A0W8FV35</accession>
<feature type="domain" description="6-phosphogluconate dehydrogenase NADP-binding" evidence="3">
    <location>
        <begin position="1"/>
        <end position="143"/>
    </location>
</feature>
<dbReference type="SUPFAM" id="SSF48179">
    <property type="entry name" value="6-phosphogluconate dehydrogenase C-terminal domain-like"/>
    <property type="match status" value="1"/>
</dbReference>
<dbReference type="Pfam" id="PF14833">
    <property type="entry name" value="NAD_binding_11"/>
    <property type="match status" value="1"/>
</dbReference>
<dbReference type="InterPro" id="IPR036291">
    <property type="entry name" value="NAD(P)-bd_dom_sf"/>
</dbReference>
<reference evidence="5" key="1">
    <citation type="journal article" date="2015" name="Proc. Natl. Acad. Sci. U.S.A.">
        <title>Networks of energetic and metabolic interactions define dynamics in microbial communities.</title>
        <authorList>
            <person name="Embree M."/>
            <person name="Liu J.K."/>
            <person name="Al-Bassam M.M."/>
            <person name="Zengler K."/>
        </authorList>
    </citation>
    <scope>NUCLEOTIDE SEQUENCE</scope>
</reference>
<dbReference type="InterPro" id="IPR013328">
    <property type="entry name" value="6PGD_dom2"/>
</dbReference>
<evidence type="ECO:0000256" key="1">
    <source>
        <dbReference type="ARBA" id="ARBA00023002"/>
    </source>
</evidence>
<feature type="domain" description="3-hydroxyisobutyrate dehydrogenase-like NAD-binding" evidence="4">
    <location>
        <begin position="146"/>
        <end position="266"/>
    </location>
</feature>
<evidence type="ECO:0000256" key="2">
    <source>
        <dbReference type="ARBA" id="ARBA00023027"/>
    </source>
</evidence>
<dbReference type="GO" id="GO:0050661">
    <property type="term" value="F:NADP binding"/>
    <property type="evidence" value="ECO:0007669"/>
    <property type="project" value="InterPro"/>
</dbReference>
<comment type="caution">
    <text evidence="5">The sequence shown here is derived from an EMBL/GenBank/DDBJ whole genome shotgun (WGS) entry which is preliminary data.</text>
</comment>
<dbReference type="InterPro" id="IPR006115">
    <property type="entry name" value="6PGDH_NADP-bd"/>
</dbReference>
<dbReference type="EC" id="1.1.1.60" evidence="5"/>
<proteinExistence type="predicted"/>
<dbReference type="InterPro" id="IPR029154">
    <property type="entry name" value="HIBADH-like_NADP-bd"/>
</dbReference>
<protein>
    <submittedName>
        <fullName evidence="5">2-hydroxy-3-oxopropionate reductase</fullName>
        <ecNumber evidence="5">1.1.1.60</ecNumber>
    </submittedName>
</protein>
<dbReference type="Pfam" id="PF03446">
    <property type="entry name" value="NAD_binding_2"/>
    <property type="match status" value="1"/>
</dbReference>
<dbReference type="InterPro" id="IPR051265">
    <property type="entry name" value="HIBADH-related_NP60_sf"/>
</dbReference>
<dbReference type="PANTHER" id="PTHR43580:SF9">
    <property type="entry name" value="GLYOXYLATE_SUCCINIC SEMIALDEHYDE REDUCTASE 1"/>
    <property type="match status" value="1"/>
</dbReference>
<dbReference type="Gene3D" id="3.40.50.720">
    <property type="entry name" value="NAD(P)-binding Rossmann-like Domain"/>
    <property type="match status" value="1"/>
</dbReference>
<organism evidence="5">
    <name type="scientific">hydrocarbon metagenome</name>
    <dbReference type="NCBI Taxonomy" id="938273"/>
    <lineage>
        <taxon>unclassified sequences</taxon>
        <taxon>metagenomes</taxon>
        <taxon>ecological metagenomes</taxon>
    </lineage>
</organism>
<keyword evidence="1 5" id="KW-0560">Oxidoreductase</keyword>
<gene>
    <name evidence="5" type="ORF">ASZ90_005374</name>
</gene>
<dbReference type="InterPro" id="IPR008927">
    <property type="entry name" value="6-PGluconate_DH-like_C_sf"/>
</dbReference>
<evidence type="ECO:0000259" key="4">
    <source>
        <dbReference type="Pfam" id="PF14833"/>
    </source>
</evidence>
<sequence>MSQKIKDAGFNITVYNRTIEKAKVLSNYGIDVSKSSTKLIESVDVIITMLSDFNAIVSSLFSDKTAFENKTVIQMSTISPKESILLKERINKLGGKYFEAPVLGSLQQIEEEKLIVLVGGAEDDKNKYEKLFESFSNKIVYIGEVGKAAAIKLSLNQLIASETAAFSMSLGYLRENNVDVEKFMDILRGSALYAPTFDKKLNNFLERDFDNPNFPLKHLLKDVRLMISEFQQNGINTLPLEGVEEIIKEGVEKKLSEKDYPSLYNVIHPPPKS</sequence>
<dbReference type="Gene3D" id="1.10.1040.10">
    <property type="entry name" value="N-(1-d-carboxylethyl)-l-norvaline Dehydrogenase, domain 2"/>
    <property type="match status" value="1"/>
</dbReference>
<dbReference type="AlphaFoldDB" id="A0A0W8FV35"/>